<reference evidence="1 2" key="1">
    <citation type="journal article" date="2018" name="Sci. Rep.">
        <title>Comparative analysis of the Pocillopora damicornis genome highlights role of immune system in coral evolution.</title>
        <authorList>
            <person name="Cunning R."/>
            <person name="Bay R.A."/>
            <person name="Gillette P."/>
            <person name="Baker A.C."/>
            <person name="Traylor-Knowles N."/>
        </authorList>
    </citation>
    <scope>NUCLEOTIDE SEQUENCE [LARGE SCALE GENOMIC DNA]</scope>
    <source>
        <strain evidence="1">RSMAS</strain>
        <tissue evidence="1">Whole animal</tissue>
    </source>
</reference>
<evidence type="ECO:0000313" key="1">
    <source>
        <dbReference type="EMBL" id="RMX45512.1"/>
    </source>
</evidence>
<evidence type="ECO:0000313" key="2">
    <source>
        <dbReference type="Proteomes" id="UP000275408"/>
    </source>
</evidence>
<gene>
    <name evidence="1" type="ORF">pdam_00008423</name>
</gene>
<dbReference type="Proteomes" id="UP000275408">
    <property type="component" value="Unassembled WGS sequence"/>
</dbReference>
<sequence>MPSLVVIEQPNDSNISTADKLSRVLRARRDMEAGARHPDALVQREKDEINCARPIEKRSKCSNVFKTAVHSQITDSTLTHTPSFADKVAPACMTKGTRVSGDCTNLYFTRILTRATLISNRANLIPMQFLGPAPNGMNWKAWRASLDGPRNLSGSNFSGSSQASGSRCMAYIGMIISVPAGMWMPLRS</sequence>
<organism evidence="1 2">
    <name type="scientific">Pocillopora damicornis</name>
    <name type="common">Cauliflower coral</name>
    <name type="synonym">Millepora damicornis</name>
    <dbReference type="NCBI Taxonomy" id="46731"/>
    <lineage>
        <taxon>Eukaryota</taxon>
        <taxon>Metazoa</taxon>
        <taxon>Cnidaria</taxon>
        <taxon>Anthozoa</taxon>
        <taxon>Hexacorallia</taxon>
        <taxon>Scleractinia</taxon>
        <taxon>Astrocoeniina</taxon>
        <taxon>Pocilloporidae</taxon>
        <taxon>Pocillopora</taxon>
    </lineage>
</organism>
<proteinExistence type="predicted"/>
<dbReference type="AlphaFoldDB" id="A0A3M6TVT4"/>
<comment type="caution">
    <text evidence="1">The sequence shown here is derived from an EMBL/GenBank/DDBJ whole genome shotgun (WGS) entry which is preliminary data.</text>
</comment>
<protein>
    <submittedName>
        <fullName evidence="1">Uncharacterized protein</fullName>
    </submittedName>
</protein>
<name>A0A3M6TVT4_POCDA</name>
<keyword evidence="2" id="KW-1185">Reference proteome</keyword>
<accession>A0A3M6TVT4</accession>
<dbReference type="EMBL" id="RCHS01002817">
    <property type="protein sequence ID" value="RMX45512.1"/>
    <property type="molecule type" value="Genomic_DNA"/>
</dbReference>